<feature type="domain" description="TniQ" evidence="1">
    <location>
        <begin position="3"/>
        <end position="133"/>
    </location>
</feature>
<evidence type="ECO:0000259" key="1">
    <source>
        <dbReference type="Pfam" id="PF06527"/>
    </source>
</evidence>
<evidence type="ECO:0000313" key="3">
    <source>
        <dbReference type="Proteomes" id="UP001431131"/>
    </source>
</evidence>
<dbReference type="Pfam" id="PF06527">
    <property type="entry name" value="TniQ"/>
    <property type="match status" value="1"/>
</dbReference>
<accession>A0AAW5E7F4</accession>
<comment type="caution">
    <text evidence="2">The sequence shown here is derived from an EMBL/GenBank/DDBJ whole genome shotgun (WGS) entry which is preliminary data.</text>
</comment>
<dbReference type="EMBL" id="JAKTTI010000041">
    <property type="protein sequence ID" value="MCH1627419.1"/>
    <property type="molecule type" value="Genomic_DNA"/>
</dbReference>
<sequence>MLIYPKPYAQETLLSFLYRVANQNLMDNPSWIFDCLDYRYSIKLIKNMVNWLQGDELEAVANLLRIPFRQAKTLSISYDLERIGLEVRNVKKNPWFLYDKTRYCPICLREDVYQRKIWINSQSIICLEHQLFLLDKCSNCHNIINIKDIIQNICSKCNKILSYSHSSSVQNKKLLTYQRTLNNIFIENHFDYIHSWINNSITFFKALDFLSLWVAKLINSKTLSIQKDKIFFDGNVLERHHLKNYKTIDQTICLYNFTFNIIDNWPTAFFHFLELAEENEKTFISFLKYGIPKLIGTELWPISKEVTNFLATKKFNLKGKEFIRADEIKHLNSKFNGSIFHSNLIESEQFTYKGSEFNITEKSEVNKLLDEFENSYTKEEVMNYWGTSPKATFTLLNSDLIERIHCYNTGAVSTWVIPIKSINKIELQLKEKSSLHIKSPISLGNAFQWSGPHQAESILKGMLLDKIRFKLYGARLTNTLIEKRDCYYHIKENIISKGIDSGYISIRDIVFILGIKKSDVEYWMLTGRFGVLSNPGYNVPIDNFLNFTNQYITTFELSLELNRHIKQILKRHSMGKLKSISGPDYDDGKRLLFNRNEIKYEIC</sequence>
<proteinExistence type="predicted"/>
<organism evidence="2 3">
    <name type="scientific">Fredinandcohnia quinoae</name>
    <dbReference type="NCBI Taxonomy" id="2918902"/>
    <lineage>
        <taxon>Bacteria</taxon>
        <taxon>Bacillati</taxon>
        <taxon>Bacillota</taxon>
        <taxon>Bacilli</taxon>
        <taxon>Bacillales</taxon>
        <taxon>Bacillaceae</taxon>
        <taxon>Fredinandcohnia</taxon>
    </lineage>
</organism>
<dbReference type="AlphaFoldDB" id="A0AAW5E7F4"/>
<keyword evidence="3" id="KW-1185">Reference proteome</keyword>
<dbReference type="RefSeq" id="WP_240257338.1">
    <property type="nucleotide sequence ID" value="NZ_JAKTTI010000041.1"/>
</dbReference>
<evidence type="ECO:0000313" key="2">
    <source>
        <dbReference type="EMBL" id="MCH1627419.1"/>
    </source>
</evidence>
<gene>
    <name evidence="2" type="ORF">MJG50_18955</name>
</gene>
<dbReference type="InterPro" id="IPR009492">
    <property type="entry name" value="TniQ"/>
</dbReference>
<dbReference type="Proteomes" id="UP001431131">
    <property type="component" value="Unassembled WGS sequence"/>
</dbReference>
<reference evidence="2" key="1">
    <citation type="submission" date="2022-02" db="EMBL/GenBank/DDBJ databases">
        <title>Fredinandcohnia quinoae sp. nov. isolated from Chenopodium quinoa seeds.</title>
        <authorList>
            <person name="Saati-Santamaria Z."/>
            <person name="Flores-Felix J.D."/>
            <person name="Igual J.M."/>
            <person name="Velazquez E."/>
            <person name="Garcia-Fraile P."/>
            <person name="Martinez-Molina E."/>
        </authorList>
    </citation>
    <scope>NUCLEOTIDE SEQUENCE</scope>
    <source>
        <strain evidence="2">SECRCQ15</strain>
    </source>
</reference>
<protein>
    <submittedName>
        <fullName evidence="2">TniQ family protein</fullName>
    </submittedName>
</protein>
<name>A0AAW5E7F4_9BACI</name>